<dbReference type="Gene3D" id="3.30.360.10">
    <property type="entry name" value="Dihydrodipicolinate Reductase, domain 2"/>
    <property type="match status" value="1"/>
</dbReference>
<dbReference type="GO" id="GO:0000166">
    <property type="term" value="F:nucleotide binding"/>
    <property type="evidence" value="ECO:0007669"/>
    <property type="project" value="InterPro"/>
</dbReference>
<dbReference type="SUPFAM" id="SSF55347">
    <property type="entry name" value="Glyceraldehyde-3-phosphate dehydrogenase-like, C-terminal domain"/>
    <property type="match status" value="1"/>
</dbReference>
<feature type="region of interest" description="Disordered" evidence="4">
    <location>
        <begin position="276"/>
        <end position="300"/>
    </location>
</feature>
<evidence type="ECO:0000313" key="8">
    <source>
        <dbReference type="Proteomes" id="UP000292685"/>
    </source>
</evidence>
<keyword evidence="2" id="KW-0560">Oxidoreductase</keyword>
<evidence type="ECO:0000259" key="5">
    <source>
        <dbReference type="Pfam" id="PF01408"/>
    </source>
</evidence>
<comment type="similarity">
    <text evidence="1">Belongs to the Gfo/Idh/MocA family.</text>
</comment>
<dbReference type="PANTHER" id="PTHR43708:SF5">
    <property type="entry name" value="CONSERVED EXPRESSED OXIDOREDUCTASE (EUROFUNG)-RELATED"/>
    <property type="match status" value="1"/>
</dbReference>
<comment type="caution">
    <text evidence="7">The sequence shown here is derived from an EMBL/GenBank/DDBJ whole genome shotgun (WGS) entry which is preliminary data.</text>
</comment>
<feature type="domain" description="Gfo/Idh/MocA-like oxidoreductase N-terminal" evidence="5">
    <location>
        <begin position="5"/>
        <end position="124"/>
    </location>
</feature>
<dbReference type="Pfam" id="PF22725">
    <property type="entry name" value="GFO_IDH_MocA_C3"/>
    <property type="match status" value="1"/>
</dbReference>
<organism evidence="7 8">
    <name type="scientific">Zhihengliuella halotolerans</name>
    <dbReference type="NCBI Taxonomy" id="370736"/>
    <lineage>
        <taxon>Bacteria</taxon>
        <taxon>Bacillati</taxon>
        <taxon>Actinomycetota</taxon>
        <taxon>Actinomycetes</taxon>
        <taxon>Micrococcales</taxon>
        <taxon>Micrococcaceae</taxon>
        <taxon>Zhihengliuella</taxon>
    </lineage>
</organism>
<dbReference type="AlphaFoldDB" id="A0A4Q8AEV4"/>
<dbReference type="InterPro" id="IPR000683">
    <property type="entry name" value="Gfo/Idh/MocA-like_OxRdtase_N"/>
</dbReference>
<protein>
    <submittedName>
        <fullName evidence="7">Putative dehydrogenase</fullName>
    </submittedName>
</protein>
<dbReference type="RefSeq" id="WP_130450863.1">
    <property type="nucleotide sequence ID" value="NZ_SHLA01000001.1"/>
</dbReference>
<dbReference type="PANTHER" id="PTHR43708">
    <property type="entry name" value="CONSERVED EXPRESSED OXIDOREDUCTASE (EUROFUNG)"/>
    <property type="match status" value="1"/>
</dbReference>
<dbReference type="OrthoDB" id="256869at2"/>
<dbReference type="Gene3D" id="3.40.50.720">
    <property type="entry name" value="NAD(P)-binding Rossmann-like Domain"/>
    <property type="match status" value="1"/>
</dbReference>
<dbReference type="SUPFAM" id="SSF51735">
    <property type="entry name" value="NAD(P)-binding Rossmann-fold domains"/>
    <property type="match status" value="1"/>
</dbReference>
<evidence type="ECO:0000256" key="4">
    <source>
        <dbReference type="SAM" id="MobiDB-lite"/>
    </source>
</evidence>
<feature type="compositionally biased region" description="Basic and acidic residues" evidence="4">
    <location>
        <begin position="276"/>
        <end position="285"/>
    </location>
</feature>
<evidence type="ECO:0000256" key="2">
    <source>
        <dbReference type="ARBA" id="ARBA00023002"/>
    </source>
</evidence>
<evidence type="ECO:0000256" key="3">
    <source>
        <dbReference type="ARBA" id="ARBA00023027"/>
    </source>
</evidence>
<name>A0A4Q8AEV4_9MICC</name>
<dbReference type="InterPro" id="IPR051317">
    <property type="entry name" value="Gfo/Idh/MocA_oxidoreduct"/>
</dbReference>
<dbReference type="Proteomes" id="UP000292685">
    <property type="component" value="Unassembled WGS sequence"/>
</dbReference>
<evidence type="ECO:0000259" key="6">
    <source>
        <dbReference type="Pfam" id="PF22725"/>
    </source>
</evidence>
<dbReference type="EMBL" id="SHLA01000001">
    <property type="protein sequence ID" value="RZU62255.1"/>
    <property type="molecule type" value="Genomic_DNA"/>
</dbReference>
<evidence type="ECO:0000256" key="1">
    <source>
        <dbReference type="ARBA" id="ARBA00010928"/>
    </source>
</evidence>
<dbReference type="InterPro" id="IPR036291">
    <property type="entry name" value="NAD(P)-bd_dom_sf"/>
</dbReference>
<dbReference type="Pfam" id="PF01408">
    <property type="entry name" value="GFO_IDH_MocA"/>
    <property type="match status" value="1"/>
</dbReference>
<sequence length="343" mass="36892">MVHVIRTAVLGFGTSGRIFHAPFLAADDRFEVSVIATQDPGRAEQARSEHPGARIVATAADALALAADLDLVVVGTPPGTHFDLASRAIDAGLHVVVDKPFVVRSADGAELVRRAEAAGVALTVFQNRRWDADFLTLKRLLDDGELGDPLVFESRFEWWKPEGMRDWKGRTDVADGGGILYDLGPHLIDQALHLFGPVESVHGEVTRHLATTDADADDDAVVLLRHANGVSSRLTMNSVSAAAGPRFHVLGTRAAYTKHGLDRQEPQLIAGLRPGDDELGREPGENHGVLTTPEGPARIAPERGDYAGFYRRLGDHLSGDGAVPVDPRDAIAALEIIERIHGR</sequence>
<feature type="domain" description="GFO/IDH/MocA-like oxidoreductase" evidence="6">
    <location>
        <begin position="134"/>
        <end position="256"/>
    </location>
</feature>
<dbReference type="GO" id="GO:0016491">
    <property type="term" value="F:oxidoreductase activity"/>
    <property type="evidence" value="ECO:0007669"/>
    <property type="project" value="UniProtKB-KW"/>
</dbReference>
<proteinExistence type="inferred from homology"/>
<evidence type="ECO:0000313" key="7">
    <source>
        <dbReference type="EMBL" id="RZU62255.1"/>
    </source>
</evidence>
<gene>
    <name evidence="7" type="ORF">EV380_1848</name>
</gene>
<keyword evidence="8" id="KW-1185">Reference proteome</keyword>
<dbReference type="InterPro" id="IPR055170">
    <property type="entry name" value="GFO_IDH_MocA-like_dom"/>
</dbReference>
<accession>A0A4Q8AEV4</accession>
<keyword evidence="3" id="KW-0520">NAD</keyword>
<reference evidence="7 8" key="1">
    <citation type="submission" date="2019-02" db="EMBL/GenBank/DDBJ databases">
        <title>Sequencing the genomes of 1000 actinobacteria strains.</title>
        <authorList>
            <person name="Klenk H.-P."/>
        </authorList>
    </citation>
    <scope>NUCLEOTIDE SEQUENCE [LARGE SCALE GENOMIC DNA]</scope>
    <source>
        <strain evidence="7 8">DSM 17364</strain>
    </source>
</reference>